<organism evidence="1 2">
    <name type="scientific">Methylocapsa polymorpha</name>
    <dbReference type="NCBI Taxonomy" id="3080828"/>
    <lineage>
        <taxon>Bacteria</taxon>
        <taxon>Pseudomonadati</taxon>
        <taxon>Pseudomonadota</taxon>
        <taxon>Alphaproteobacteria</taxon>
        <taxon>Hyphomicrobiales</taxon>
        <taxon>Beijerinckiaceae</taxon>
        <taxon>Methylocapsa</taxon>
    </lineage>
</organism>
<dbReference type="EMBL" id="CP136862">
    <property type="protein sequence ID" value="WOJ89853.1"/>
    <property type="molecule type" value="Genomic_DNA"/>
</dbReference>
<accession>A0ABZ0HT60</accession>
<gene>
    <name evidence="1" type="ORF">RZS28_00620</name>
</gene>
<sequence length="76" mass="8072">MQIHAVKTAPSLNIQAALASPEVRSIAASARRAGIELTGPIKIGRLDGLLSRSPLSIQERITIKCALDRAGLIERS</sequence>
<evidence type="ECO:0000313" key="1">
    <source>
        <dbReference type="EMBL" id="WOJ89853.1"/>
    </source>
</evidence>
<protein>
    <submittedName>
        <fullName evidence="1">Uncharacterized protein</fullName>
    </submittedName>
</protein>
<reference evidence="1 2" key="1">
    <citation type="submission" date="2023-10" db="EMBL/GenBank/DDBJ databases">
        <title>Novel methanotroph of the genus Methylocapsa from a subarctic wetland.</title>
        <authorList>
            <person name="Belova S.E."/>
            <person name="Oshkin I.Y."/>
            <person name="Miroshnikov K."/>
            <person name="Dedysh S.N."/>
        </authorList>
    </citation>
    <scope>NUCLEOTIDE SEQUENCE [LARGE SCALE GENOMIC DNA]</scope>
    <source>
        <strain evidence="1 2">RX1</strain>
    </source>
</reference>
<proteinExistence type="predicted"/>
<dbReference type="Proteomes" id="UP001626536">
    <property type="component" value="Chromosome"/>
</dbReference>
<name>A0ABZ0HT60_9HYPH</name>
<dbReference type="RefSeq" id="WP_407339299.1">
    <property type="nucleotide sequence ID" value="NZ_CP136862.1"/>
</dbReference>
<evidence type="ECO:0000313" key="2">
    <source>
        <dbReference type="Proteomes" id="UP001626536"/>
    </source>
</evidence>
<keyword evidence="2" id="KW-1185">Reference proteome</keyword>